<name>A0A9N9IMW4_9GLOM</name>
<proteinExistence type="predicted"/>
<dbReference type="Pfam" id="PF10551">
    <property type="entry name" value="MULE"/>
    <property type="match status" value="1"/>
</dbReference>
<reference evidence="2" key="1">
    <citation type="submission" date="2021-06" db="EMBL/GenBank/DDBJ databases">
        <authorList>
            <person name="Kallberg Y."/>
            <person name="Tangrot J."/>
            <person name="Rosling A."/>
        </authorList>
    </citation>
    <scope>NUCLEOTIDE SEQUENCE</scope>
    <source>
        <strain evidence="2">MA453B</strain>
    </source>
</reference>
<dbReference type="Proteomes" id="UP000789405">
    <property type="component" value="Unassembled WGS sequence"/>
</dbReference>
<dbReference type="InterPro" id="IPR018289">
    <property type="entry name" value="MULE_transposase_dom"/>
</dbReference>
<feature type="domain" description="MULE transposase" evidence="1">
    <location>
        <begin position="30"/>
        <end position="67"/>
    </location>
</feature>
<organism evidence="2 3">
    <name type="scientific">Dentiscutata erythropus</name>
    <dbReference type="NCBI Taxonomy" id="1348616"/>
    <lineage>
        <taxon>Eukaryota</taxon>
        <taxon>Fungi</taxon>
        <taxon>Fungi incertae sedis</taxon>
        <taxon>Mucoromycota</taxon>
        <taxon>Glomeromycotina</taxon>
        <taxon>Glomeromycetes</taxon>
        <taxon>Diversisporales</taxon>
        <taxon>Gigasporaceae</taxon>
        <taxon>Dentiscutata</taxon>
    </lineage>
</organism>
<evidence type="ECO:0000313" key="2">
    <source>
        <dbReference type="EMBL" id="CAG8743967.1"/>
    </source>
</evidence>
<sequence>MLVLQVTQIVVHWAKKEYCIRSVDLGHNHILDSTTIMFDPDLALISAIRTKLPHIKHQLCVWHVEQNIVKNLNNKLKDKFIAFSKDFKAVIIETSVEQFNIWWDCLLTEYTKASTYMKEQIRTTQQSEATNAHLKCLLNHIAPLFELINALEKLTHHQLQRYQYQQF</sequence>
<evidence type="ECO:0000313" key="3">
    <source>
        <dbReference type="Proteomes" id="UP000789405"/>
    </source>
</evidence>
<keyword evidence="3" id="KW-1185">Reference proteome</keyword>
<dbReference type="PANTHER" id="PTHR47718:SF7">
    <property type="entry name" value="PROTEIN FAR1-RELATED SEQUENCE"/>
    <property type="match status" value="1"/>
</dbReference>
<dbReference type="AlphaFoldDB" id="A0A9N9IMW4"/>
<dbReference type="OrthoDB" id="2448653at2759"/>
<protein>
    <submittedName>
        <fullName evidence="2">12301_t:CDS:1</fullName>
    </submittedName>
</protein>
<gene>
    <name evidence="2" type="ORF">DERYTH_LOCUS16260</name>
</gene>
<feature type="non-terminal residue" evidence="2">
    <location>
        <position position="167"/>
    </location>
</feature>
<dbReference type="EMBL" id="CAJVPY010013991">
    <property type="protein sequence ID" value="CAG8743967.1"/>
    <property type="molecule type" value="Genomic_DNA"/>
</dbReference>
<dbReference type="PANTHER" id="PTHR47718">
    <property type="entry name" value="OS01G0519700 PROTEIN"/>
    <property type="match status" value="1"/>
</dbReference>
<accession>A0A9N9IMW4</accession>
<evidence type="ECO:0000259" key="1">
    <source>
        <dbReference type="Pfam" id="PF10551"/>
    </source>
</evidence>
<comment type="caution">
    <text evidence="2">The sequence shown here is derived from an EMBL/GenBank/DDBJ whole genome shotgun (WGS) entry which is preliminary data.</text>
</comment>